<keyword evidence="7" id="KW-1185">Reference proteome</keyword>
<dbReference type="Proteomes" id="UP000029004">
    <property type="component" value="Unassembled WGS sequence"/>
</dbReference>
<keyword evidence="4" id="KW-0804">Transcription</keyword>
<evidence type="ECO:0000259" key="5">
    <source>
        <dbReference type="PROSITE" id="PS50932"/>
    </source>
</evidence>
<dbReference type="InterPro" id="IPR000843">
    <property type="entry name" value="HTH_LacI"/>
</dbReference>
<dbReference type="SUPFAM" id="SSF47413">
    <property type="entry name" value="lambda repressor-like DNA-binding domains"/>
    <property type="match status" value="1"/>
</dbReference>
<evidence type="ECO:0000256" key="2">
    <source>
        <dbReference type="ARBA" id="ARBA00023015"/>
    </source>
</evidence>
<dbReference type="OrthoDB" id="37081at2"/>
<organism evidence="6 7">
    <name type="scientific">Bifidobacterium stellenboschense</name>
    <dbReference type="NCBI Taxonomy" id="762211"/>
    <lineage>
        <taxon>Bacteria</taxon>
        <taxon>Bacillati</taxon>
        <taxon>Actinomycetota</taxon>
        <taxon>Actinomycetes</taxon>
        <taxon>Bifidobacteriales</taxon>
        <taxon>Bifidobacteriaceae</taxon>
        <taxon>Bifidobacterium</taxon>
    </lineage>
</organism>
<dbReference type="PANTHER" id="PTHR30146:SF148">
    <property type="entry name" value="HTH-TYPE TRANSCRIPTIONAL REPRESSOR PURR-RELATED"/>
    <property type="match status" value="1"/>
</dbReference>
<dbReference type="GO" id="GO:0000976">
    <property type="term" value="F:transcription cis-regulatory region binding"/>
    <property type="evidence" value="ECO:0007669"/>
    <property type="project" value="TreeGrafter"/>
</dbReference>
<dbReference type="InterPro" id="IPR010982">
    <property type="entry name" value="Lambda_DNA-bd_dom_sf"/>
</dbReference>
<dbReference type="STRING" id="762211.BSTEL_1523"/>
<evidence type="ECO:0000313" key="7">
    <source>
        <dbReference type="Proteomes" id="UP000029004"/>
    </source>
</evidence>
<keyword evidence="3" id="KW-0238">DNA-binding</keyword>
<evidence type="ECO:0000256" key="1">
    <source>
        <dbReference type="ARBA" id="ARBA00022491"/>
    </source>
</evidence>
<dbReference type="InterPro" id="IPR046335">
    <property type="entry name" value="LacI/GalR-like_sensor"/>
</dbReference>
<dbReference type="EMBL" id="JGZP01000017">
    <property type="protein sequence ID" value="KFI95412.1"/>
    <property type="molecule type" value="Genomic_DNA"/>
</dbReference>
<reference evidence="6 7" key="1">
    <citation type="submission" date="2014-03" db="EMBL/GenBank/DDBJ databases">
        <title>Genomics of Bifidobacteria.</title>
        <authorList>
            <person name="Ventura M."/>
            <person name="Milani C."/>
            <person name="Lugli G.A."/>
        </authorList>
    </citation>
    <scope>NUCLEOTIDE SEQUENCE [LARGE SCALE GENOMIC DNA]</scope>
    <source>
        <strain evidence="6 7">DSM 23968</strain>
    </source>
</reference>
<proteinExistence type="predicted"/>
<dbReference type="Gene3D" id="3.40.50.2300">
    <property type="match status" value="2"/>
</dbReference>
<evidence type="ECO:0000313" key="6">
    <source>
        <dbReference type="EMBL" id="KFI95412.1"/>
    </source>
</evidence>
<dbReference type="AlphaFoldDB" id="A0A087DIR2"/>
<evidence type="ECO:0000256" key="4">
    <source>
        <dbReference type="ARBA" id="ARBA00023163"/>
    </source>
</evidence>
<dbReference type="eggNOG" id="COG1609">
    <property type="taxonomic scope" value="Bacteria"/>
</dbReference>
<dbReference type="SUPFAM" id="SSF53822">
    <property type="entry name" value="Periplasmic binding protein-like I"/>
    <property type="match status" value="1"/>
</dbReference>
<name>A0A087DIR2_9BIFI</name>
<dbReference type="Pfam" id="PF13377">
    <property type="entry name" value="Peripla_BP_3"/>
    <property type="match status" value="1"/>
</dbReference>
<accession>A0A087DIR2</accession>
<protein>
    <submittedName>
        <fullName evidence="6">Periplasmic binding protein and sugar binding domain of the LacI family protein</fullName>
    </submittedName>
</protein>
<dbReference type="PANTHER" id="PTHR30146">
    <property type="entry name" value="LACI-RELATED TRANSCRIPTIONAL REPRESSOR"/>
    <property type="match status" value="1"/>
</dbReference>
<feature type="domain" description="HTH lacI-type" evidence="5">
    <location>
        <begin position="4"/>
        <end position="58"/>
    </location>
</feature>
<dbReference type="Gene3D" id="1.10.260.40">
    <property type="entry name" value="lambda repressor-like DNA-binding domains"/>
    <property type="match status" value="1"/>
</dbReference>
<dbReference type="SMART" id="SM00354">
    <property type="entry name" value="HTH_LACI"/>
    <property type="match status" value="1"/>
</dbReference>
<gene>
    <name evidence="6" type="ORF">BSTEL_1523</name>
</gene>
<comment type="caution">
    <text evidence="6">The sequence shown here is derived from an EMBL/GenBank/DDBJ whole genome shotgun (WGS) entry which is preliminary data.</text>
</comment>
<dbReference type="GO" id="GO:0003700">
    <property type="term" value="F:DNA-binding transcription factor activity"/>
    <property type="evidence" value="ECO:0007669"/>
    <property type="project" value="TreeGrafter"/>
</dbReference>
<dbReference type="PROSITE" id="PS50932">
    <property type="entry name" value="HTH_LACI_2"/>
    <property type="match status" value="1"/>
</dbReference>
<dbReference type="PROSITE" id="PS00356">
    <property type="entry name" value="HTH_LACI_1"/>
    <property type="match status" value="1"/>
</dbReference>
<keyword evidence="2" id="KW-0805">Transcription regulation</keyword>
<dbReference type="Pfam" id="PF00356">
    <property type="entry name" value="LacI"/>
    <property type="match status" value="1"/>
</dbReference>
<dbReference type="InterPro" id="IPR028082">
    <property type="entry name" value="Peripla_BP_I"/>
</dbReference>
<dbReference type="CDD" id="cd01392">
    <property type="entry name" value="HTH_LacI"/>
    <property type="match status" value="1"/>
</dbReference>
<evidence type="ECO:0000256" key="3">
    <source>
        <dbReference type="ARBA" id="ARBA00023125"/>
    </source>
</evidence>
<dbReference type="RefSeq" id="WP_034529725.1">
    <property type="nucleotide sequence ID" value="NZ_JGZP01000017.1"/>
</dbReference>
<sequence>MAFVTLRDVARKAGVSTAAVSQILHGKGRFSAETRELVHKTVQEMGYVPDQRARSMRSSANKTVGLLVPDLRNQYFADLVSSMEDELYRNGVSTLIGTSSENVERQDAFIENLLGQRIDGAIVVPQGVESPGVRSLIRRDLPLVFVDRRVQGVESVPFVVSNPYTGIREAMEDLVAHGHRRIGYVAHPSLGSYSVNERETAFRAVAGDLLGADATVPAAAGGTGAAGVVVACDADYESRREALARLLDARVTAIMCGYSPDAITIIGLMHDRGVELGADVSLVSFDDIAAFRLMTPNVAVISQQPELMGRRGVALLLESIRTGSCGEGRTTSVPTVYMPRKSVSVAPVAA</sequence>
<keyword evidence="1" id="KW-0678">Repressor</keyword>